<evidence type="ECO:0000256" key="1">
    <source>
        <dbReference type="SAM" id="Phobius"/>
    </source>
</evidence>
<keyword evidence="1" id="KW-0812">Transmembrane</keyword>
<comment type="caution">
    <text evidence="2">The sequence shown here is derived from an EMBL/GenBank/DDBJ whole genome shotgun (WGS) entry which is preliminary data.</text>
</comment>
<evidence type="ECO:0000313" key="2">
    <source>
        <dbReference type="EMBL" id="GAV24285.1"/>
    </source>
</evidence>
<keyword evidence="1" id="KW-1133">Transmembrane helix</keyword>
<dbReference type="Proteomes" id="UP000187338">
    <property type="component" value="Unassembled WGS sequence"/>
</dbReference>
<keyword evidence="1" id="KW-0472">Membrane</keyword>
<feature type="transmembrane region" description="Helical" evidence="1">
    <location>
        <begin position="24"/>
        <end position="45"/>
    </location>
</feature>
<gene>
    <name evidence="2" type="ORF">ciss_02180</name>
</gene>
<sequence length="70" mass="7964">MKIQELEKFGYKQELKRALTLKDLIIYGLIFMVPIALWGIYGVVADISNDMLPLAYLIGMVAMVFTEPLL</sequence>
<protein>
    <submittedName>
        <fullName evidence="2">Porin</fullName>
    </submittedName>
</protein>
<dbReference type="STRING" id="661089.ciss_02180"/>
<dbReference type="EMBL" id="BDJL01000003">
    <property type="protein sequence ID" value="GAV24285.1"/>
    <property type="molecule type" value="Genomic_DNA"/>
</dbReference>
<dbReference type="AlphaFoldDB" id="A0A1L8CZB8"/>
<evidence type="ECO:0000313" key="3">
    <source>
        <dbReference type="Proteomes" id="UP000187338"/>
    </source>
</evidence>
<reference evidence="3" key="1">
    <citation type="submission" date="2016-12" db="EMBL/GenBank/DDBJ databases">
        <title>Draft Genome Sequences od Carboxydothermus pertinax and islandicus, Hydrogenogenic Carboxydotrophic Bacteria.</title>
        <authorList>
            <person name="Fukuyama Y."/>
            <person name="Ohmae K."/>
            <person name="Yoneda Y."/>
            <person name="Yoshida T."/>
            <person name="Sako Y."/>
        </authorList>
    </citation>
    <scope>NUCLEOTIDE SEQUENCE [LARGE SCALE GENOMIC DNA]</scope>
    <source>
        <strain evidence="3">SET</strain>
    </source>
</reference>
<proteinExistence type="predicted"/>
<keyword evidence="3" id="KW-1185">Reference proteome</keyword>
<accession>A0A1L8CZB8</accession>
<name>A0A1L8CZB8_9THEO</name>
<organism evidence="2 3">
    <name type="scientific">Carboxydothermus islandicus</name>
    <dbReference type="NCBI Taxonomy" id="661089"/>
    <lineage>
        <taxon>Bacteria</taxon>
        <taxon>Bacillati</taxon>
        <taxon>Bacillota</taxon>
        <taxon>Clostridia</taxon>
        <taxon>Thermoanaerobacterales</taxon>
        <taxon>Thermoanaerobacteraceae</taxon>
        <taxon>Carboxydothermus</taxon>
    </lineage>
</organism>